<dbReference type="AlphaFoldDB" id="A0A2P2QPY8"/>
<reference evidence="1" key="1">
    <citation type="submission" date="2018-02" db="EMBL/GenBank/DDBJ databases">
        <title>Rhizophora mucronata_Transcriptome.</title>
        <authorList>
            <person name="Meera S.P."/>
            <person name="Sreeshan A."/>
            <person name="Augustine A."/>
        </authorList>
    </citation>
    <scope>NUCLEOTIDE SEQUENCE</scope>
    <source>
        <tissue evidence="1">Leaf</tissue>
    </source>
</reference>
<organism evidence="1">
    <name type="scientific">Rhizophora mucronata</name>
    <name type="common">Asiatic mangrove</name>
    <dbReference type="NCBI Taxonomy" id="61149"/>
    <lineage>
        <taxon>Eukaryota</taxon>
        <taxon>Viridiplantae</taxon>
        <taxon>Streptophyta</taxon>
        <taxon>Embryophyta</taxon>
        <taxon>Tracheophyta</taxon>
        <taxon>Spermatophyta</taxon>
        <taxon>Magnoliopsida</taxon>
        <taxon>eudicotyledons</taxon>
        <taxon>Gunneridae</taxon>
        <taxon>Pentapetalae</taxon>
        <taxon>rosids</taxon>
        <taxon>fabids</taxon>
        <taxon>Malpighiales</taxon>
        <taxon>Rhizophoraceae</taxon>
        <taxon>Rhizophora</taxon>
    </lineage>
</organism>
<protein>
    <submittedName>
        <fullName evidence="1">Uncharacterized protein</fullName>
    </submittedName>
</protein>
<sequence>MTLHSSKASHRKPYNLLQFCQFSCTYQEEHSPQKLSQ</sequence>
<proteinExistence type="predicted"/>
<name>A0A2P2QPY8_RHIMU</name>
<evidence type="ECO:0000313" key="1">
    <source>
        <dbReference type="EMBL" id="MBX69106.1"/>
    </source>
</evidence>
<dbReference type="EMBL" id="GGEC01088622">
    <property type="protein sequence ID" value="MBX69106.1"/>
    <property type="molecule type" value="Transcribed_RNA"/>
</dbReference>
<accession>A0A2P2QPY8</accession>